<dbReference type="AlphaFoldDB" id="A0A428YZ92"/>
<evidence type="ECO:0000259" key="2">
    <source>
        <dbReference type="Pfam" id="PF02517"/>
    </source>
</evidence>
<sequence length="221" mass="24427">MSGDTQRKSNLRKVYLAAEYALVFFGVVILYTLLLSGSNPIPLLVVLGLAAVLYLLRSPTFDRGSLWRPGRLPAELPSIALLFFLTTVGSIVVVLFTRPELFLGFPRTEPVVWAFVMVLYPVLSVYPQELIFRGFLFQRYQPVFGDGVGMIAASAAAFGFVHIAFGNWVSMVLSAAGGWIFASRYRKSRSLFTVSVEHGLYGMLMFTVGLGIYFYHGASVS</sequence>
<keyword evidence="3" id="KW-0645">Protease</keyword>
<keyword evidence="1" id="KW-0812">Transmembrane</keyword>
<accession>A0A428YZ92</accession>
<feature type="transmembrane region" description="Helical" evidence="1">
    <location>
        <begin position="76"/>
        <end position="96"/>
    </location>
</feature>
<keyword evidence="1" id="KW-1133">Transmembrane helix</keyword>
<dbReference type="OrthoDB" id="9805801at2"/>
<dbReference type="GO" id="GO:0080120">
    <property type="term" value="P:CAAX-box protein maturation"/>
    <property type="evidence" value="ECO:0007669"/>
    <property type="project" value="UniProtKB-ARBA"/>
</dbReference>
<dbReference type="Proteomes" id="UP000287547">
    <property type="component" value="Unassembled WGS sequence"/>
</dbReference>
<organism evidence="3 4">
    <name type="scientific">Kibdelosporangium aridum</name>
    <dbReference type="NCBI Taxonomy" id="2030"/>
    <lineage>
        <taxon>Bacteria</taxon>
        <taxon>Bacillati</taxon>
        <taxon>Actinomycetota</taxon>
        <taxon>Actinomycetes</taxon>
        <taxon>Pseudonocardiales</taxon>
        <taxon>Pseudonocardiaceae</taxon>
        <taxon>Kibdelosporangium</taxon>
    </lineage>
</organism>
<feature type="transmembrane region" description="Helical" evidence="1">
    <location>
        <begin position="14"/>
        <end position="34"/>
    </location>
</feature>
<dbReference type="Pfam" id="PF02517">
    <property type="entry name" value="Rce1-like"/>
    <property type="match status" value="1"/>
</dbReference>
<evidence type="ECO:0000313" key="4">
    <source>
        <dbReference type="Proteomes" id="UP000287547"/>
    </source>
</evidence>
<protein>
    <submittedName>
        <fullName evidence="3">CPBP family intramembrane metalloprotease</fullName>
    </submittedName>
</protein>
<keyword evidence="1" id="KW-0472">Membrane</keyword>
<proteinExistence type="predicted"/>
<dbReference type="GO" id="GO:0006508">
    <property type="term" value="P:proteolysis"/>
    <property type="evidence" value="ECO:0007669"/>
    <property type="project" value="UniProtKB-KW"/>
</dbReference>
<name>A0A428YZ92_KIBAR</name>
<feature type="domain" description="CAAX prenyl protease 2/Lysostaphin resistance protein A-like" evidence="2">
    <location>
        <begin position="113"/>
        <end position="201"/>
    </location>
</feature>
<evidence type="ECO:0000256" key="1">
    <source>
        <dbReference type="SAM" id="Phobius"/>
    </source>
</evidence>
<keyword evidence="3" id="KW-0482">Metalloprotease</keyword>
<dbReference type="EMBL" id="QHKI01000043">
    <property type="protein sequence ID" value="RSM76778.1"/>
    <property type="molecule type" value="Genomic_DNA"/>
</dbReference>
<feature type="transmembrane region" description="Helical" evidence="1">
    <location>
        <begin position="143"/>
        <end position="162"/>
    </location>
</feature>
<feature type="transmembrane region" description="Helical" evidence="1">
    <location>
        <begin position="198"/>
        <end position="216"/>
    </location>
</feature>
<feature type="transmembrane region" description="Helical" evidence="1">
    <location>
        <begin position="111"/>
        <end position="131"/>
    </location>
</feature>
<keyword evidence="3" id="KW-0378">Hydrolase</keyword>
<dbReference type="RefSeq" id="WP_037252199.1">
    <property type="nucleotide sequence ID" value="NZ_QHKI01000043.1"/>
</dbReference>
<dbReference type="InterPro" id="IPR003675">
    <property type="entry name" value="Rce1/LyrA-like_dom"/>
</dbReference>
<dbReference type="GO" id="GO:0008237">
    <property type="term" value="F:metallopeptidase activity"/>
    <property type="evidence" value="ECO:0007669"/>
    <property type="project" value="UniProtKB-KW"/>
</dbReference>
<comment type="caution">
    <text evidence="3">The sequence shown here is derived from an EMBL/GenBank/DDBJ whole genome shotgun (WGS) entry which is preliminary data.</text>
</comment>
<evidence type="ECO:0000313" key="3">
    <source>
        <dbReference type="EMBL" id="RSM76778.1"/>
    </source>
</evidence>
<gene>
    <name evidence="3" type="ORF">DMH04_36315</name>
</gene>
<reference evidence="3 4" key="1">
    <citation type="submission" date="2018-05" db="EMBL/GenBank/DDBJ databases">
        <title>Evolution of GPA BGCs.</title>
        <authorList>
            <person name="Waglechner N."/>
            <person name="Wright G.D."/>
        </authorList>
    </citation>
    <scope>NUCLEOTIDE SEQUENCE [LARGE SCALE GENOMIC DNA]</scope>
    <source>
        <strain evidence="3 4">A82846</strain>
    </source>
</reference>
<dbReference type="GO" id="GO:0004175">
    <property type="term" value="F:endopeptidase activity"/>
    <property type="evidence" value="ECO:0007669"/>
    <property type="project" value="UniProtKB-ARBA"/>
</dbReference>